<dbReference type="Pfam" id="PF24626">
    <property type="entry name" value="SH3_Tf2-1"/>
    <property type="match status" value="1"/>
</dbReference>
<dbReference type="InterPro" id="IPR056924">
    <property type="entry name" value="SH3_Tf2-1"/>
</dbReference>
<proteinExistence type="predicted"/>
<dbReference type="PANTHER" id="PTHR46148">
    <property type="entry name" value="CHROMO DOMAIN-CONTAINING PROTEIN"/>
    <property type="match status" value="1"/>
</dbReference>
<evidence type="ECO:0000259" key="1">
    <source>
        <dbReference type="Pfam" id="PF24626"/>
    </source>
</evidence>
<evidence type="ECO:0000313" key="2">
    <source>
        <dbReference type="EMBL" id="WMV37429.1"/>
    </source>
</evidence>
<name>A0AAF0ZGL9_SOLVR</name>
<gene>
    <name evidence="2" type="ORF">MTR67_030814</name>
</gene>
<reference evidence="2" key="1">
    <citation type="submission" date="2023-08" db="EMBL/GenBank/DDBJ databases">
        <title>A de novo genome assembly of Solanum verrucosum Schlechtendal, a Mexican diploid species geographically isolated from the other diploid A-genome species in potato relatives.</title>
        <authorList>
            <person name="Hosaka K."/>
        </authorList>
    </citation>
    <scope>NUCLEOTIDE SEQUENCE</scope>
    <source>
        <tissue evidence="2">Young leaves</tissue>
    </source>
</reference>
<keyword evidence="3" id="KW-1185">Reference proteome</keyword>
<accession>A0AAF0ZGL9</accession>
<dbReference type="EMBL" id="CP133618">
    <property type="protein sequence ID" value="WMV37429.1"/>
    <property type="molecule type" value="Genomic_DNA"/>
</dbReference>
<sequence>MILPIEERVRCFVHGLRLHLPVEAQCMVLTSHSFLDVVDQARTINELYCKAQRGSDKRATCEGRHNGSVQGVEVRVRTVAVYIRVYTVVRREAGSTCSYVYVYYSSRMGMPSELMAAPLHVLTFVSESLVVDQICSRKLEDEALVELQDRVLAGDTGKTDSQWKRIIQIPEEMLGAGVLEFGEPIHHGTDLIQEAMKRVRVIQNRHWTAQSRHKSYSDTRRRSFRFLVGDRVFLRLSPFKGVMKFARRGKLSPKYIGPFEILQIVGEVAYELALASMFSFIHPVFHVFMLRWYVPNESYALQYDVVELDDRLTFVEESVPVLARDMWCLSSRAIHVVKVSCRHHPIEEATLEINHDIWVHFLGLFELSGDTFVDDMWHVRLRRYVVWPI</sequence>
<protein>
    <recommendedName>
        <fullName evidence="1">Tf2-1-like SH3-like domain-containing protein</fullName>
    </recommendedName>
</protein>
<evidence type="ECO:0000313" key="3">
    <source>
        <dbReference type="Proteomes" id="UP001234989"/>
    </source>
</evidence>
<organism evidence="2 3">
    <name type="scientific">Solanum verrucosum</name>
    <dbReference type="NCBI Taxonomy" id="315347"/>
    <lineage>
        <taxon>Eukaryota</taxon>
        <taxon>Viridiplantae</taxon>
        <taxon>Streptophyta</taxon>
        <taxon>Embryophyta</taxon>
        <taxon>Tracheophyta</taxon>
        <taxon>Spermatophyta</taxon>
        <taxon>Magnoliopsida</taxon>
        <taxon>eudicotyledons</taxon>
        <taxon>Gunneridae</taxon>
        <taxon>Pentapetalae</taxon>
        <taxon>asterids</taxon>
        <taxon>lamiids</taxon>
        <taxon>Solanales</taxon>
        <taxon>Solanaceae</taxon>
        <taxon>Solanoideae</taxon>
        <taxon>Solaneae</taxon>
        <taxon>Solanum</taxon>
    </lineage>
</organism>
<dbReference type="AlphaFoldDB" id="A0AAF0ZGL9"/>
<dbReference type="Proteomes" id="UP001234989">
    <property type="component" value="Chromosome 7"/>
</dbReference>
<feature type="domain" description="Tf2-1-like SH3-like" evidence="1">
    <location>
        <begin position="229"/>
        <end position="294"/>
    </location>
</feature>
<dbReference type="PANTHER" id="PTHR46148:SF60">
    <property type="entry name" value="CHROMO DOMAIN-CONTAINING PROTEIN"/>
    <property type="match status" value="1"/>
</dbReference>